<dbReference type="Proteomes" id="UP000283458">
    <property type="component" value="Unassembled WGS sequence"/>
</dbReference>
<dbReference type="RefSeq" id="WP_119831572.1">
    <property type="nucleotide sequence ID" value="NZ_QYUL01000002.1"/>
</dbReference>
<evidence type="ECO:0000256" key="3">
    <source>
        <dbReference type="ARBA" id="ARBA00022603"/>
    </source>
</evidence>
<evidence type="ECO:0000313" key="7">
    <source>
        <dbReference type="EMBL" id="RJF81481.1"/>
    </source>
</evidence>
<dbReference type="HAMAP" id="MF_00074">
    <property type="entry name" value="16SrRNA_methyltr_G"/>
    <property type="match status" value="1"/>
</dbReference>
<feature type="binding site" evidence="6">
    <location>
        <position position="84"/>
    </location>
    <ligand>
        <name>S-adenosyl-L-methionine</name>
        <dbReference type="ChEBI" id="CHEBI:59789"/>
    </ligand>
</feature>
<dbReference type="EMBL" id="QYUL01000002">
    <property type="protein sequence ID" value="RJF81481.1"/>
    <property type="molecule type" value="Genomic_DNA"/>
</dbReference>
<evidence type="ECO:0000256" key="4">
    <source>
        <dbReference type="ARBA" id="ARBA00022679"/>
    </source>
</evidence>
<evidence type="ECO:0000256" key="2">
    <source>
        <dbReference type="ARBA" id="ARBA00022552"/>
    </source>
</evidence>
<feature type="binding site" evidence="6">
    <location>
        <position position="79"/>
    </location>
    <ligand>
        <name>S-adenosyl-L-methionine</name>
        <dbReference type="ChEBI" id="CHEBI:59789"/>
    </ligand>
</feature>
<feature type="binding site" evidence="6">
    <location>
        <begin position="128"/>
        <end position="129"/>
    </location>
    <ligand>
        <name>S-adenosyl-L-methionine</name>
        <dbReference type="ChEBI" id="CHEBI:59789"/>
    </ligand>
</feature>
<evidence type="ECO:0000256" key="6">
    <source>
        <dbReference type="HAMAP-Rule" id="MF_00074"/>
    </source>
</evidence>
<dbReference type="NCBIfam" id="TIGR00138">
    <property type="entry name" value="rsmG_gidB"/>
    <property type="match status" value="1"/>
</dbReference>
<evidence type="ECO:0000256" key="5">
    <source>
        <dbReference type="ARBA" id="ARBA00022691"/>
    </source>
</evidence>
<keyword evidence="2 6" id="KW-0698">rRNA processing</keyword>
<dbReference type="PANTHER" id="PTHR31760:SF0">
    <property type="entry name" value="S-ADENOSYL-L-METHIONINE-DEPENDENT METHYLTRANSFERASES SUPERFAMILY PROTEIN"/>
    <property type="match status" value="1"/>
</dbReference>
<dbReference type="Gene3D" id="3.40.50.150">
    <property type="entry name" value="Vaccinia Virus protein VP39"/>
    <property type="match status" value="1"/>
</dbReference>
<comment type="caution">
    <text evidence="7">The sequence shown here is derived from an EMBL/GenBank/DDBJ whole genome shotgun (WGS) entry which is preliminary data.</text>
</comment>
<dbReference type="OrthoDB" id="9808773at2"/>
<accession>A0A418VWF8</accession>
<dbReference type="SUPFAM" id="SSF53335">
    <property type="entry name" value="S-adenosyl-L-methionine-dependent methyltransferases"/>
    <property type="match status" value="1"/>
</dbReference>
<dbReference type="Pfam" id="PF02527">
    <property type="entry name" value="GidB"/>
    <property type="match status" value="1"/>
</dbReference>
<comment type="caution">
    <text evidence="6">Lacks conserved residue(s) required for the propagation of feature annotation.</text>
</comment>
<gene>
    <name evidence="6 7" type="primary">rsmG</name>
    <name evidence="7" type="ORF">D3877_15095</name>
</gene>
<name>A0A418VWF8_9PROT</name>
<dbReference type="InterPro" id="IPR003682">
    <property type="entry name" value="rRNA_ssu_MeTfrase_G"/>
</dbReference>
<keyword evidence="4 6" id="KW-0808">Transferase</keyword>
<keyword evidence="8" id="KW-1185">Reference proteome</keyword>
<sequence>MAQLNASTFDASAFQEATGVSRETLDRLTAYETMLRKWQPKINLVGPSTLPDLWRRHFYDSAQLLPLLPDPARVLVDLGSGAGFPGLVLAILGVHEVHLIESDSRKAAFLREAARVAGAAVTVHNKRIEAVSGLAADVVTARALAPVADLLAWAVPLMGPQRVGLFLKGQALDDELTAAAKSWTMRAERFDSRTDPTGTILRVSGIARV</sequence>
<dbReference type="GO" id="GO:0070043">
    <property type="term" value="F:rRNA (guanine-N7-)-methyltransferase activity"/>
    <property type="evidence" value="ECO:0007669"/>
    <property type="project" value="UniProtKB-UniRule"/>
</dbReference>
<reference evidence="7 8" key="1">
    <citation type="submission" date="2018-09" db="EMBL/GenBank/DDBJ databases">
        <authorList>
            <person name="Zhu H."/>
        </authorList>
    </citation>
    <scope>NUCLEOTIDE SEQUENCE [LARGE SCALE GENOMIC DNA]</scope>
    <source>
        <strain evidence="7 8">K2W22B-5</strain>
    </source>
</reference>
<keyword evidence="1 6" id="KW-0963">Cytoplasm</keyword>
<keyword evidence="3 6" id="KW-0489">Methyltransferase</keyword>
<dbReference type="PIRSF" id="PIRSF003078">
    <property type="entry name" value="GidB"/>
    <property type="match status" value="1"/>
</dbReference>
<comment type="similarity">
    <text evidence="6">Belongs to the methyltransferase superfamily. RNA methyltransferase RsmG family.</text>
</comment>
<dbReference type="InterPro" id="IPR029063">
    <property type="entry name" value="SAM-dependent_MTases_sf"/>
</dbReference>
<comment type="subcellular location">
    <subcellularLocation>
        <location evidence="6">Cytoplasm</location>
    </subcellularLocation>
</comment>
<feature type="binding site" evidence="6">
    <location>
        <position position="142"/>
    </location>
    <ligand>
        <name>S-adenosyl-L-methionine</name>
        <dbReference type="ChEBI" id="CHEBI:59789"/>
    </ligand>
</feature>
<dbReference type="GO" id="GO:0005829">
    <property type="term" value="C:cytosol"/>
    <property type="evidence" value="ECO:0007669"/>
    <property type="project" value="TreeGrafter"/>
</dbReference>
<organism evidence="7 8">
    <name type="scientific">Azospirillum cavernae</name>
    <dbReference type="NCBI Taxonomy" id="2320860"/>
    <lineage>
        <taxon>Bacteria</taxon>
        <taxon>Pseudomonadati</taxon>
        <taxon>Pseudomonadota</taxon>
        <taxon>Alphaproteobacteria</taxon>
        <taxon>Rhodospirillales</taxon>
        <taxon>Azospirillaceae</taxon>
        <taxon>Azospirillum</taxon>
    </lineage>
</organism>
<proteinExistence type="inferred from homology"/>
<protein>
    <recommendedName>
        <fullName evidence="6">Ribosomal RNA small subunit methyltransferase G</fullName>
        <ecNumber evidence="6">2.1.1.170</ecNumber>
    </recommendedName>
    <alternativeName>
        <fullName evidence="6">16S rRNA 7-methylguanosine methyltransferase</fullName>
        <shortName evidence="6">16S rRNA m7G methyltransferase</shortName>
    </alternativeName>
</protein>
<dbReference type="AlphaFoldDB" id="A0A418VWF8"/>
<comment type="catalytic activity">
    <reaction evidence="6">
        <text>guanosine(527) in 16S rRNA + S-adenosyl-L-methionine = N(7)-methylguanosine(527) in 16S rRNA + S-adenosyl-L-homocysteine</text>
        <dbReference type="Rhea" id="RHEA:42732"/>
        <dbReference type="Rhea" id="RHEA-COMP:10209"/>
        <dbReference type="Rhea" id="RHEA-COMP:10210"/>
        <dbReference type="ChEBI" id="CHEBI:57856"/>
        <dbReference type="ChEBI" id="CHEBI:59789"/>
        <dbReference type="ChEBI" id="CHEBI:74269"/>
        <dbReference type="ChEBI" id="CHEBI:74480"/>
        <dbReference type="EC" id="2.1.1.170"/>
    </reaction>
</comment>
<keyword evidence="5 6" id="KW-0949">S-adenosyl-L-methionine</keyword>
<evidence type="ECO:0000313" key="8">
    <source>
        <dbReference type="Proteomes" id="UP000283458"/>
    </source>
</evidence>
<evidence type="ECO:0000256" key="1">
    <source>
        <dbReference type="ARBA" id="ARBA00022490"/>
    </source>
</evidence>
<dbReference type="EC" id="2.1.1.170" evidence="6"/>
<comment type="function">
    <text evidence="6">Specifically methylates the N7 position of guanine in position 527 of 16S rRNA.</text>
</comment>
<dbReference type="PANTHER" id="PTHR31760">
    <property type="entry name" value="S-ADENOSYL-L-METHIONINE-DEPENDENT METHYLTRANSFERASES SUPERFAMILY PROTEIN"/>
    <property type="match status" value="1"/>
</dbReference>